<dbReference type="Pfam" id="PF20148">
    <property type="entry name" value="DUF6531"/>
    <property type="match status" value="1"/>
</dbReference>
<evidence type="ECO:0000313" key="7">
    <source>
        <dbReference type="EMBL" id="EHY90586.1"/>
    </source>
</evidence>
<accession>H8G9T3</accession>
<feature type="compositionally biased region" description="Low complexity" evidence="2">
    <location>
        <begin position="312"/>
        <end position="323"/>
    </location>
</feature>
<feature type="region of interest" description="Disordered" evidence="2">
    <location>
        <begin position="242"/>
        <end position="340"/>
    </location>
</feature>
<evidence type="ECO:0000259" key="4">
    <source>
        <dbReference type="Pfam" id="PF15657"/>
    </source>
</evidence>
<feature type="domain" description="Teneurin-like YD-shell" evidence="6">
    <location>
        <begin position="466"/>
        <end position="569"/>
    </location>
</feature>
<dbReference type="Pfam" id="PF25023">
    <property type="entry name" value="TEN_YD-shell"/>
    <property type="match status" value="4"/>
</dbReference>
<dbReference type="InterPro" id="IPR056823">
    <property type="entry name" value="TEN-like_YD-shell"/>
</dbReference>
<dbReference type="PANTHER" id="PTHR32305:SF15">
    <property type="entry name" value="PROTEIN RHSA-RELATED"/>
    <property type="match status" value="1"/>
</dbReference>
<dbReference type="Pfam" id="PF03527">
    <property type="entry name" value="RHS"/>
    <property type="match status" value="1"/>
</dbReference>
<proteinExistence type="predicted"/>
<feature type="compositionally biased region" description="Basic and acidic residues" evidence="2">
    <location>
        <begin position="327"/>
        <end position="340"/>
    </location>
</feature>
<dbReference type="Pfam" id="PF15657">
    <property type="entry name" value="Tox-HNH-EHHH"/>
    <property type="match status" value="1"/>
</dbReference>
<evidence type="ECO:0000259" key="6">
    <source>
        <dbReference type="Pfam" id="PF25023"/>
    </source>
</evidence>
<feature type="domain" description="Teneurin-like YD-shell" evidence="6">
    <location>
        <begin position="1089"/>
        <end position="1202"/>
    </location>
</feature>
<feature type="region of interest" description="Disordered" evidence="2">
    <location>
        <begin position="1"/>
        <end position="20"/>
    </location>
</feature>
<keyword evidence="8" id="KW-1185">Reference proteome</keyword>
<evidence type="ECO:0000256" key="2">
    <source>
        <dbReference type="SAM" id="MobiDB-lite"/>
    </source>
</evidence>
<evidence type="ECO:0000313" key="8">
    <source>
        <dbReference type="Proteomes" id="UP000004705"/>
    </source>
</evidence>
<dbReference type="InterPro" id="IPR036689">
    <property type="entry name" value="ESAT-6-like_sf"/>
</dbReference>
<dbReference type="InterPro" id="IPR006530">
    <property type="entry name" value="YD"/>
</dbReference>
<feature type="domain" description="RHS protein conserved region" evidence="3">
    <location>
        <begin position="1269"/>
        <end position="1300"/>
    </location>
</feature>
<feature type="domain" description="DUF6531" evidence="5">
    <location>
        <begin position="344"/>
        <end position="415"/>
    </location>
</feature>
<dbReference type="SUPFAM" id="SSF63829">
    <property type="entry name" value="Calcium-dependent phosphotriesterase"/>
    <property type="match status" value="1"/>
</dbReference>
<feature type="domain" description="Teneurin-like YD-shell" evidence="6">
    <location>
        <begin position="858"/>
        <end position="999"/>
    </location>
</feature>
<keyword evidence="1" id="KW-0677">Repeat</keyword>
<dbReference type="InterPro" id="IPR050708">
    <property type="entry name" value="T6SS_VgrG/RHS"/>
</dbReference>
<dbReference type="InterPro" id="IPR022385">
    <property type="entry name" value="Rhs_assc_core"/>
</dbReference>
<evidence type="ECO:0000259" key="5">
    <source>
        <dbReference type="Pfam" id="PF20148"/>
    </source>
</evidence>
<feature type="domain" description="HNH/Endo VII superfamily nuclease toxins" evidence="4">
    <location>
        <begin position="1425"/>
        <end position="1504"/>
    </location>
</feature>
<dbReference type="Proteomes" id="UP000004705">
    <property type="component" value="Chromosome"/>
</dbReference>
<reference evidence="7 8" key="1">
    <citation type="journal article" date="2012" name="Stand. Genomic Sci.">
        <title>Genome sequence of the soil bacterium Saccharomonospora azurea type strain (NA-128(T)).</title>
        <authorList>
            <person name="Klenk H.P."/>
            <person name="Held B."/>
            <person name="Lucas S."/>
            <person name="Lapidus A."/>
            <person name="Copeland A."/>
            <person name="Hammon N."/>
            <person name="Pitluck S."/>
            <person name="Goodwin L.A."/>
            <person name="Han C."/>
            <person name="Tapia R."/>
            <person name="Brambilla E.M."/>
            <person name="Potter G."/>
            <person name="Land M."/>
            <person name="Ivanova N."/>
            <person name="Rohde M."/>
            <person name="Goker M."/>
            <person name="Detter J.C."/>
            <person name="Kyrpides N.C."/>
            <person name="Woyke T."/>
        </authorList>
    </citation>
    <scope>NUCLEOTIDE SEQUENCE [LARGE SCALE GENOMIC DNA]</scope>
    <source>
        <strain evidence="7 8">NA-128</strain>
    </source>
</reference>
<dbReference type="HOGENOM" id="CLU_001218_1_2_11"/>
<feature type="compositionally biased region" description="Low complexity" evidence="2">
    <location>
        <begin position="289"/>
        <end position="304"/>
    </location>
</feature>
<dbReference type="InterPro" id="IPR028048">
    <property type="entry name" value="Tox-HNH-EHHH"/>
</dbReference>
<dbReference type="SUPFAM" id="SSF140453">
    <property type="entry name" value="EsxAB dimer-like"/>
    <property type="match status" value="1"/>
</dbReference>
<sequence length="1510" mass="165366">MAAYREVVKPQDLLQGGDESSGESAIEQAIADAGFQVQAVNWVWQKVVGEDLVSSIITPITGDFEKIGNAAAEWDKVCQALQAVRQNINAGAEELRPSWQGPAAESFSTLISVTWTVGLEADAQAAKLIGFALNKVADGSKRACDQALALIEKLVNKLIEAAAMLPIPVVGWGRAVKLVYDGIQIYNAIMDLIAGIEAMINGATEVVNGIMAVGTALSELGSADSISDVLTVASGVRDGVNQVKDGAGQVKDGATQASSAAGDLRTSASSASENARGLADERASAREQNTASSSSTGDTSSSGTTGNGGGNNTNRSGSGNDTSARPQDPETTRTPEDFRVCENDPVDIASGEVVLGQTDLQLPGVLPLILRRTHISGYRAGRLFGRNWASTLDQRLEIDAEGVVYVADDGVILVYPLPDPGARVLPQTGPRWPLERTETGYTITRRDPARVLHFDASATSGPVVPLTAIGDHNDNRIELDRDSAGVLTAVRHGCGYHVDVETADGRVSALRLRDAQESQAGPVTVMRYGYDAEGLLTDVVNSSNRAMRFQYDDEGRIVQWTDRNGEWYRYLYDAQGRCIANQGADGFLNGTFSYDTEQRTTRFTDSLGNITTYQLDERGNVAVRTDPLGATTVSEWDEHNRLLSRTDPLGRTTRYSYDADGNLTAITHPDGSQATAEYNEFGRPVVVTEPDGAVWRHSYDERGNLVAVTNPAGAVKRHTYNDRGHLVETVDEVGGTRTVRTNDAGLPLVITDPTGASLQHVRDLFGRIVETIDPLGARTRFRYNIEGKVVARTDPHGATEQWHYDGEGNTVSYVDAMGRTTRYESTHFDLPRRQVLPDGSWVEYDYDTALRPTNVRTSSGLVWTYTYDAAGRVVEERDFDGRILRYTYDAAGRLTSRTNGAGEVTTFTYDERDRVRERDAAGAVSHFEFDPMGRLLRAVNDDADVTLRRDVLGRVLSETVNGRISRYAYDAAGRRTYRLTPTGNETSWAYNVNHRPTTLHTAGRSLTFGYDAAGREIERVVDTGTVLAQSWTPGHRLLSQTISALPAPGRPGPVAPMARILQERTFHYQPDGHLTGVDDRLAGARRFTLDPVGRITGVTGRNWREHYSYDALGNITAASWPGTDTAGPRQYAGNRVQTAGSVRYHHDAQGRLVRREKTRLSRKPEIWHYTWNAEDRLVGVTTPDGARWRYRYDALGRRIAKQRLSPDGGVAEETAFTWDGTLLAEQAHSTGHATTWNWAPGSFRPLTQVTRVRANTAAREWIDQQFYSIVTDLVGTPTELVDAHGRLAWHARRSVWGDTVAEPAAAMPTSMPTSMPVSMPLRFPGQYHDAESGLHYNYQRHYDPETGRYVSNDPLGLAPAANPSAYVPNPTLWLDPWGLAACNTYYQTREEAMNAAYDRAGIPQGTEPDAAWEVGNDYTRYGEPNYRHSEDLGTHGRYMQFETENGSRVIAEHTSDPNAPGPHFHAGQPKGDPSREGVDFGWSTASNNDIERYSQIGGSHHMFYGVTPPS</sequence>
<dbReference type="RefSeq" id="WP_005444076.1">
    <property type="nucleotide sequence ID" value="NZ_CM001466.1"/>
</dbReference>
<dbReference type="Gene3D" id="1.10.287.1060">
    <property type="entry name" value="ESAT-6-like"/>
    <property type="match status" value="1"/>
</dbReference>
<gene>
    <name evidence="7" type="ORF">SacazDRAFT_03724</name>
</gene>
<dbReference type="EMBL" id="CM001466">
    <property type="protein sequence ID" value="EHY90586.1"/>
    <property type="molecule type" value="Genomic_DNA"/>
</dbReference>
<protein>
    <submittedName>
        <fullName evidence="7">RHS repeat-associated core domain protein</fullName>
    </submittedName>
</protein>
<feature type="domain" description="Teneurin-like YD-shell" evidence="6">
    <location>
        <begin position="591"/>
        <end position="788"/>
    </location>
</feature>
<dbReference type="NCBIfam" id="TIGR03696">
    <property type="entry name" value="Rhs_assc_core"/>
    <property type="match status" value="1"/>
</dbReference>
<dbReference type="InterPro" id="IPR001826">
    <property type="entry name" value="RHS"/>
</dbReference>
<feature type="region of interest" description="Disordered" evidence="2">
    <location>
        <begin position="1451"/>
        <end position="1480"/>
    </location>
</feature>
<dbReference type="PANTHER" id="PTHR32305">
    <property type="match status" value="1"/>
</dbReference>
<dbReference type="OrthoDB" id="4981820at2"/>
<dbReference type="NCBIfam" id="TIGR01643">
    <property type="entry name" value="YD_repeat_2x"/>
    <property type="match status" value="11"/>
</dbReference>
<evidence type="ECO:0000259" key="3">
    <source>
        <dbReference type="Pfam" id="PF03527"/>
    </source>
</evidence>
<name>H8G9T3_9PSEU</name>
<organism evidence="7 8">
    <name type="scientific">Saccharomonospora azurea NA-128</name>
    <dbReference type="NCBI Taxonomy" id="882081"/>
    <lineage>
        <taxon>Bacteria</taxon>
        <taxon>Bacillati</taxon>
        <taxon>Actinomycetota</taxon>
        <taxon>Actinomycetes</taxon>
        <taxon>Pseudonocardiales</taxon>
        <taxon>Pseudonocardiaceae</taxon>
        <taxon>Saccharomonospora</taxon>
    </lineage>
</organism>
<dbReference type="Gene3D" id="2.180.10.10">
    <property type="entry name" value="RHS repeat-associated core"/>
    <property type="match status" value="2"/>
</dbReference>
<dbReference type="InterPro" id="IPR045351">
    <property type="entry name" value="DUF6531"/>
</dbReference>
<evidence type="ECO:0000256" key="1">
    <source>
        <dbReference type="ARBA" id="ARBA00022737"/>
    </source>
</evidence>